<name>A0AAN9IUG6_CLITE</name>
<dbReference type="SUPFAM" id="SSF143517">
    <property type="entry name" value="TRCF domain-like"/>
    <property type="match status" value="1"/>
</dbReference>
<accession>A0AAN9IUG6</accession>
<dbReference type="AlphaFoldDB" id="A0AAN9IUG6"/>
<evidence type="ECO:0000256" key="1">
    <source>
        <dbReference type="SAM" id="SignalP"/>
    </source>
</evidence>
<protein>
    <submittedName>
        <fullName evidence="2">Uncharacterized protein</fullName>
    </submittedName>
</protein>
<feature type="signal peptide" evidence="1">
    <location>
        <begin position="1"/>
        <end position="19"/>
    </location>
</feature>
<dbReference type="Gene3D" id="3.90.1150.50">
    <property type="entry name" value="Transcription-repair-coupling factor, D7 domain"/>
    <property type="match status" value="1"/>
</dbReference>
<organism evidence="2 3">
    <name type="scientific">Clitoria ternatea</name>
    <name type="common">Butterfly pea</name>
    <dbReference type="NCBI Taxonomy" id="43366"/>
    <lineage>
        <taxon>Eukaryota</taxon>
        <taxon>Viridiplantae</taxon>
        <taxon>Streptophyta</taxon>
        <taxon>Embryophyta</taxon>
        <taxon>Tracheophyta</taxon>
        <taxon>Spermatophyta</taxon>
        <taxon>Magnoliopsida</taxon>
        <taxon>eudicotyledons</taxon>
        <taxon>Gunneridae</taxon>
        <taxon>Pentapetalae</taxon>
        <taxon>rosids</taxon>
        <taxon>fabids</taxon>
        <taxon>Fabales</taxon>
        <taxon>Fabaceae</taxon>
        <taxon>Papilionoideae</taxon>
        <taxon>50 kb inversion clade</taxon>
        <taxon>NPAAA clade</taxon>
        <taxon>indigoferoid/millettioid clade</taxon>
        <taxon>Phaseoleae</taxon>
        <taxon>Clitoria</taxon>
    </lineage>
</organism>
<keyword evidence="1" id="KW-0732">Signal</keyword>
<reference evidence="2 3" key="1">
    <citation type="submission" date="2024-01" db="EMBL/GenBank/DDBJ databases">
        <title>The genomes of 5 underutilized Papilionoideae crops provide insights into root nodulation and disease resistance.</title>
        <authorList>
            <person name="Yuan L."/>
        </authorList>
    </citation>
    <scope>NUCLEOTIDE SEQUENCE [LARGE SCALE GENOMIC DNA]</scope>
    <source>
        <strain evidence="2">LY-2023</strain>
        <tissue evidence="2">Leaf</tissue>
    </source>
</reference>
<dbReference type="Proteomes" id="UP001359559">
    <property type="component" value="Unassembled WGS sequence"/>
</dbReference>
<evidence type="ECO:0000313" key="3">
    <source>
        <dbReference type="Proteomes" id="UP001359559"/>
    </source>
</evidence>
<evidence type="ECO:0000313" key="2">
    <source>
        <dbReference type="EMBL" id="KAK7286492.1"/>
    </source>
</evidence>
<comment type="caution">
    <text evidence="2">The sequence shown here is derived from an EMBL/GenBank/DDBJ whole genome shotgun (WGS) entry which is preliminary data.</text>
</comment>
<gene>
    <name evidence="2" type="ORF">RJT34_21518</name>
</gene>
<proteinExistence type="predicted"/>
<sequence length="143" mass="16421">MSYLPSVLATATLIHVVNSVEPGLGAEYESQLFENLHRHYGKEPRSMEIILKKLYLRRMAADLGITRIYSSGKMIFMKTNMSKKVFTMMTESMASDLYRNALVLEGDQIKAELLLELPKEQLLNWIFQCLAELHASLPTFIMY</sequence>
<dbReference type="EMBL" id="JAYKXN010000005">
    <property type="protein sequence ID" value="KAK7286492.1"/>
    <property type="molecule type" value="Genomic_DNA"/>
</dbReference>
<feature type="chain" id="PRO_5042963506" evidence="1">
    <location>
        <begin position="20"/>
        <end position="143"/>
    </location>
</feature>
<keyword evidence="3" id="KW-1185">Reference proteome</keyword>
<dbReference type="InterPro" id="IPR037235">
    <property type="entry name" value="TRCF-like_C_D7"/>
</dbReference>